<dbReference type="AlphaFoldDB" id="A0AAP0M6M5"/>
<comment type="caution">
    <text evidence="1">The sequence shown here is derived from an EMBL/GenBank/DDBJ whole genome shotgun (WGS) entry which is preliminary data.</text>
</comment>
<dbReference type="EMBL" id="JBCGBO010000006">
    <property type="protein sequence ID" value="KAK9194569.1"/>
    <property type="molecule type" value="Genomic_DNA"/>
</dbReference>
<reference evidence="1 2" key="1">
    <citation type="submission" date="2024-05" db="EMBL/GenBank/DDBJ databases">
        <title>Haplotype-resolved chromosome-level genome assembly of Huyou (Citrus changshanensis).</title>
        <authorList>
            <person name="Miao C."/>
            <person name="Chen W."/>
            <person name="Wu Y."/>
            <person name="Wang L."/>
            <person name="Zhao S."/>
            <person name="Grierson D."/>
            <person name="Xu C."/>
            <person name="Chen K."/>
        </authorList>
    </citation>
    <scope>NUCLEOTIDE SEQUENCE [LARGE SCALE GENOMIC DNA]</scope>
    <source>
        <strain evidence="1">01-14</strain>
        <tissue evidence="1">Leaf</tissue>
    </source>
</reference>
<dbReference type="Proteomes" id="UP001428341">
    <property type="component" value="Unassembled WGS sequence"/>
</dbReference>
<sequence>MPIKQAQWNHLARPLHMVLPSSSTLGPGLERLTILHLAGSFRDGLKIPKSSLGSIEFHG</sequence>
<evidence type="ECO:0000313" key="2">
    <source>
        <dbReference type="Proteomes" id="UP001428341"/>
    </source>
</evidence>
<protein>
    <submittedName>
        <fullName evidence="1">Uncharacterized protein</fullName>
    </submittedName>
</protein>
<proteinExistence type="predicted"/>
<keyword evidence="2" id="KW-1185">Reference proteome</keyword>
<gene>
    <name evidence="1" type="ORF">WN944_005276</name>
</gene>
<evidence type="ECO:0000313" key="1">
    <source>
        <dbReference type="EMBL" id="KAK9194569.1"/>
    </source>
</evidence>
<name>A0AAP0M6M5_9ROSI</name>
<organism evidence="1 2">
    <name type="scientific">Citrus x changshan-huyou</name>
    <dbReference type="NCBI Taxonomy" id="2935761"/>
    <lineage>
        <taxon>Eukaryota</taxon>
        <taxon>Viridiplantae</taxon>
        <taxon>Streptophyta</taxon>
        <taxon>Embryophyta</taxon>
        <taxon>Tracheophyta</taxon>
        <taxon>Spermatophyta</taxon>
        <taxon>Magnoliopsida</taxon>
        <taxon>eudicotyledons</taxon>
        <taxon>Gunneridae</taxon>
        <taxon>Pentapetalae</taxon>
        <taxon>rosids</taxon>
        <taxon>malvids</taxon>
        <taxon>Sapindales</taxon>
        <taxon>Rutaceae</taxon>
        <taxon>Aurantioideae</taxon>
        <taxon>Citrus</taxon>
    </lineage>
</organism>
<accession>A0AAP0M6M5</accession>